<dbReference type="Proteomes" id="UP000275846">
    <property type="component" value="Unassembled WGS sequence"/>
</dbReference>
<reference evidence="2 3" key="2">
    <citation type="submission" date="2018-11" db="EMBL/GenBank/DDBJ databases">
        <authorList>
            <consortium name="Pathogen Informatics"/>
        </authorList>
    </citation>
    <scope>NUCLEOTIDE SEQUENCE [LARGE SCALE GENOMIC DNA]</scope>
    <source>
        <strain evidence="2 3">NST_G2</strain>
    </source>
</reference>
<feature type="signal peptide" evidence="1">
    <location>
        <begin position="1"/>
        <end position="20"/>
    </location>
</feature>
<dbReference type="AlphaFoldDB" id="A0A183STR4"/>
<sequence>MQKHIIFVALVCWQFEQVRSAALRRWEIVDLIYHSYKRSDFKAFKEYPDDLFTPLAGPYYRKLSKLTEPEALHIAVNGFRSGSRGVVSQIFPDYPWIEMGKFVIYEVVHVVHVDEVTSSCNHFRIIQLTGSDSGLIVGVGEREFWGSASRCPCPYRDVVGIVGHRADDLLHKYVKDVATPAFLNDDDLSLDAPVRRTKVEKGEFTLEQIITYSELQRPRYFLAFFVDIYRIAFHLNSLCKKSADYVNRTKDCVQFFFSYSHLLVTYTQVICSYLGADPELDIDGICPNLCQVRDAPLWEAVAISNSSTEALTYLQLPNVHEAVDICAQIPFAVPGTCRLRGKGIFDHEFT</sequence>
<gene>
    <name evidence="2" type="ORF">SSLN_LOCUS7612</name>
</gene>
<dbReference type="OrthoDB" id="6278887at2759"/>
<reference evidence="4" key="1">
    <citation type="submission" date="2016-06" db="UniProtKB">
        <authorList>
            <consortium name="WormBaseParasite"/>
        </authorList>
    </citation>
    <scope>IDENTIFICATION</scope>
</reference>
<proteinExistence type="predicted"/>
<evidence type="ECO:0000256" key="1">
    <source>
        <dbReference type="SAM" id="SignalP"/>
    </source>
</evidence>
<accession>A0A183STR4</accession>
<name>A0A183STR4_SCHSO</name>
<feature type="chain" id="PRO_5043141336" evidence="1">
    <location>
        <begin position="21"/>
        <end position="350"/>
    </location>
</feature>
<keyword evidence="1" id="KW-0732">Signal</keyword>
<protein>
    <submittedName>
        <fullName evidence="4">Peptidase S1 domain-containing protein</fullName>
    </submittedName>
</protein>
<evidence type="ECO:0000313" key="3">
    <source>
        <dbReference type="Proteomes" id="UP000275846"/>
    </source>
</evidence>
<keyword evidence="3" id="KW-1185">Reference proteome</keyword>
<evidence type="ECO:0000313" key="2">
    <source>
        <dbReference type="EMBL" id="VDL93997.1"/>
    </source>
</evidence>
<dbReference type="EMBL" id="UYSU01034226">
    <property type="protein sequence ID" value="VDL93997.1"/>
    <property type="molecule type" value="Genomic_DNA"/>
</dbReference>
<dbReference type="WBParaSite" id="SSLN_0000789401-mRNA-1">
    <property type="protein sequence ID" value="SSLN_0000789401-mRNA-1"/>
    <property type="gene ID" value="SSLN_0000789401"/>
</dbReference>
<evidence type="ECO:0000313" key="4">
    <source>
        <dbReference type="WBParaSite" id="SSLN_0000789401-mRNA-1"/>
    </source>
</evidence>
<organism evidence="4">
    <name type="scientific">Schistocephalus solidus</name>
    <name type="common">Tapeworm</name>
    <dbReference type="NCBI Taxonomy" id="70667"/>
    <lineage>
        <taxon>Eukaryota</taxon>
        <taxon>Metazoa</taxon>
        <taxon>Spiralia</taxon>
        <taxon>Lophotrochozoa</taxon>
        <taxon>Platyhelminthes</taxon>
        <taxon>Cestoda</taxon>
        <taxon>Eucestoda</taxon>
        <taxon>Diphyllobothriidea</taxon>
        <taxon>Diphyllobothriidae</taxon>
        <taxon>Schistocephalus</taxon>
    </lineage>
</organism>
<dbReference type="STRING" id="70667.A0A183STR4"/>